<name>A0A9P7NDT7_9HYPO</name>
<keyword evidence="1" id="KW-0732">Signal</keyword>
<organism evidence="2 3">
    <name type="scientific">Claviceps pusilla</name>
    <dbReference type="NCBI Taxonomy" id="123648"/>
    <lineage>
        <taxon>Eukaryota</taxon>
        <taxon>Fungi</taxon>
        <taxon>Dikarya</taxon>
        <taxon>Ascomycota</taxon>
        <taxon>Pezizomycotina</taxon>
        <taxon>Sordariomycetes</taxon>
        <taxon>Hypocreomycetidae</taxon>
        <taxon>Hypocreales</taxon>
        <taxon>Clavicipitaceae</taxon>
        <taxon>Claviceps</taxon>
    </lineage>
</organism>
<evidence type="ECO:0000313" key="3">
    <source>
        <dbReference type="Proteomes" id="UP000748025"/>
    </source>
</evidence>
<dbReference type="EMBL" id="SRPW01000435">
    <property type="protein sequence ID" value="KAG6014641.1"/>
    <property type="molecule type" value="Genomic_DNA"/>
</dbReference>
<dbReference type="OrthoDB" id="10556149at2759"/>
<sequence>MHFSTSAALAAMAVFAGQTLAECTGLVVMMPNPRLCSNYQGPNSWICPDTGAIVGRSGDKWLVWAKGKAANVSVFCAENRKEANGLSCDANDLGSFSLDCPSQNFIVTSESLG</sequence>
<accession>A0A9P7NDT7</accession>
<protein>
    <recommendedName>
        <fullName evidence="4">Cyanovirin-N domain-containing protein</fullName>
    </recommendedName>
</protein>
<evidence type="ECO:0000256" key="1">
    <source>
        <dbReference type="SAM" id="SignalP"/>
    </source>
</evidence>
<dbReference type="Proteomes" id="UP000748025">
    <property type="component" value="Unassembled WGS sequence"/>
</dbReference>
<keyword evidence="3" id="KW-1185">Reference proteome</keyword>
<evidence type="ECO:0008006" key="4">
    <source>
        <dbReference type="Google" id="ProtNLM"/>
    </source>
</evidence>
<feature type="chain" id="PRO_5040114093" description="Cyanovirin-N domain-containing protein" evidence="1">
    <location>
        <begin position="22"/>
        <end position="113"/>
    </location>
</feature>
<evidence type="ECO:0000313" key="2">
    <source>
        <dbReference type="EMBL" id="KAG6014641.1"/>
    </source>
</evidence>
<dbReference type="AlphaFoldDB" id="A0A9P7NDT7"/>
<gene>
    <name evidence="2" type="ORF">E4U43_006321</name>
</gene>
<feature type="signal peptide" evidence="1">
    <location>
        <begin position="1"/>
        <end position="21"/>
    </location>
</feature>
<reference evidence="2" key="1">
    <citation type="journal article" date="2020" name="bioRxiv">
        <title>Whole genome comparisons of ergot fungi reveals the divergence and evolution of species within the genus Claviceps are the result of varying mechanisms driving genome evolution and host range expansion.</title>
        <authorList>
            <person name="Wyka S.A."/>
            <person name="Mondo S.J."/>
            <person name="Liu M."/>
            <person name="Dettman J."/>
            <person name="Nalam V."/>
            <person name="Broders K.D."/>
        </authorList>
    </citation>
    <scope>NUCLEOTIDE SEQUENCE</scope>
    <source>
        <strain evidence="2">CCC 602</strain>
    </source>
</reference>
<comment type="caution">
    <text evidence="2">The sequence shown here is derived from an EMBL/GenBank/DDBJ whole genome shotgun (WGS) entry which is preliminary data.</text>
</comment>
<proteinExistence type="predicted"/>